<name>A0A5M3MNW3_CONPW</name>
<dbReference type="RefSeq" id="XP_007769146.1">
    <property type="nucleotide sequence ID" value="XM_007770956.1"/>
</dbReference>
<evidence type="ECO:0000313" key="2">
    <source>
        <dbReference type="EMBL" id="EIW80862.1"/>
    </source>
</evidence>
<feature type="region of interest" description="Disordered" evidence="1">
    <location>
        <begin position="1"/>
        <end position="23"/>
    </location>
</feature>
<dbReference type="KEGG" id="cput:CONPUDRAFT_73875"/>
<accession>A0A5M3MNW3</accession>
<dbReference type="EMBL" id="JH711579">
    <property type="protein sequence ID" value="EIW80862.1"/>
    <property type="molecule type" value="Genomic_DNA"/>
</dbReference>
<protein>
    <submittedName>
        <fullName evidence="2">Uncharacterized protein</fullName>
    </submittedName>
</protein>
<dbReference type="Proteomes" id="UP000053558">
    <property type="component" value="Unassembled WGS sequence"/>
</dbReference>
<comment type="caution">
    <text evidence="2">The sequence shown here is derived from an EMBL/GenBank/DDBJ whole genome shotgun (WGS) entry which is preliminary data.</text>
</comment>
<reference evidence="3" key="1">
    <citation type="journal article" date="2012" name="Science">
        <title>The Paleozoic origin of enzymatic lignin decomposition reconstructed from 31 fungal genomes.</title>
        <authorList>
            <person name="Floudas D."/>
            <person name="Binder M."/>
            <person name="Riley R."/>
            <person name="Barry K."/>
            <person name="Blanchette R.A."/>
            <person name="Henrissat B."/>
            <person name="Martinez A.T."/>
            <person name="Otillar R."/>
            <person name="Spatafora J.W."/>
            <person name="Yadav J.S."/>
            <person name="Aerts A."/>
            <person name="Benoit I."/>
            <person name="Boyd A."/>
            <person name="Carlson A."/>
            <person name="Copeland A."/>
            <person name="Coutinho P.M."/>
            <person name="de Vries R.P."/>
            <person name="Ferreira P."/>
            <person name="Findley K."/>
            <person name="Foster B."/>
            <person name="Gaskell J."/>
            <person name="Glotzer D."/>
            <person name="Gorecki P."/>
            <person name="Heitman J."/>
            <person name="Hesse C."/>
            <person name="Hori C."/>
            <person name="Igarashi K."/>
            <person name="Jurgens J.A."/>
            <person name="Kallen N."/>
            <person name="Kersten P."/>
            <person name="Kohler A."/>
            <person name="Kuees U."/>
            <person name="Kumar T.K.A."/>
            <person name="Kuo A."/>
            <person name="LaButti K."/>
            <person name="Larrondo L.F."/>
            <person name="Lindquist E."/>
            <person name="Ling A."/>
            <person name="Lombard V."/>
            <person name="Lucas S."/>
            <person name="Lundell T."/>
            <person name="Martin R."/>
            <person name="McLaughlin D.J."/>
            <person name="Morgenstern I."/>
            <person name="Morin E."/>
            <person name="Murat C."/>
            <person name="Nagy L.G."/>
            <person name="Nolan M."/>
            <person name="Ohm R.A."/>
            <person name="Patyshakuliyeva A."/>
            <person name="Rokas A."/>
            <person name="Ruiz-Duenas F.J."/>
            <person name="Sabat G."/>
            <person name="Salamov A."/>
            <person name="Samejima M."/>
            <person name="Schmutz J."/>
            <person name="Slot J.C."/>
            <person name="St John F."/>
            <person name="Stenlid J."/>
            <person name="Sun H."/>
            <person name="Sun S."/>
            <person name="Syed K."/>
            <person name="Tsang A."/>
            <person name="Wiebenga A."/>
            <person name="Young D."/>
            <person name="Pisabarro A."/>
            <person name="Eastwood D.C."/>
            <person name="Martin F."/>
            <person name="Cullen D."/>
            <person name="Grigoriev I.V."/>
            <person name="Hibbett D.S."/>
        </authorList>
    </citation>
    <scope>NUCLEOTIDE SEQUENCE [LARGE SCALE GENOMIC DNA]</scope>
    <source>
        <strain evidence="3">RWD-64-598 SS2</strain>
    </source>
</reference>
<proteinExistence type="predicted"/>
<organism evidence="2 3">
    <name type="scientific">Coniophora puteana (strain RWD-64-598)</name>
    <name type="common">Brown rot fungus</name>
    <dbReference type="NCBI Taxonomy" id="741705"/>
    <lineage>
        <taxon>Eukaryota</taxon>
        <taxon>Fungi</taxon>
        <taxon>Dikarya</taxon>
        <taxon>Basidiomycota</taxon>
        <taxon>Agaricomycotina</taxon>
        <taxon>Agaricomycetes</taxon>
        <taxon>Agaricomycetidae</taxon>
        <taxon>Boletales</taxon>
        <taxon>Coniophorineae</taxon>
        <taxon>Coniophoraceae</taxon>
        <taxon>Coniophora</taxon>
    </lineage>
</organism>
<dbReference type="GeneID" id="19209169"/>
<dbReference type="AlphaFoldDB" id="A0A5M3MNW3"/>
<evidence type="ECO:0000256" key="1">
    <source>
        <dbReference type="SAM" id="MobiDB-lite"/>
    </source>
</evidence>
<sequence length="163" mass="18114">MSSNIATASPPYRLGGDMSSERRDIGNARPLDMCLATQIALTPSVVNNHCKNQDTSKDTSEDNNYNDRLEVEDVGMQNYGSMSWVMYNKVIHNYTGEPIPSPIDTLPSPESLRVLLVWDELSGESRFRENGAFSISFYVHGGGQGHRKALRLIVSSEIQYGDI</sequence>
<keyword evidence="3" id="KW-1185">Reference proteome</keyword>
<gene>
    <name evidence="2" type="ORF">CONPUDRAFT_73875</name>
</gene>
<evidence type="ECO:0000313" key="3">
    <source>
        <dbReference type="Proteomes" id="UP000053558"/>
    </source>
</evidence>